<evidence type="ECO:0000259" key="5">
    <source>
        <dbReference type="PROSITE" id="PS50893"/>
    </source>
</evidence>
<dbReference type="Pfam" id="PF00005">
    <property type="entry name" value="ABC_tran"/>
    <property type="match status" value="2"/>
</dbReference>
<dbReference type="SMART" id="SM00382">
    <property type="entry name" value="AAA"/>
    <property type="match status" value="2"/>
</dbReference>
<feature type="domain" description="ABC transporter" evidence="5">
    <location>
        <begin position="11"/>
        <end position="252"/>
    </location>
</feature>
<dbReference type="Gene3D" id="3.40.50.300">
    <property type="entry name" value="P-loop containing nucleotide triphosphate hydrolases"/>
    <property type="match status" value="2"/>
</dbReference>
<evidence type="ECO:0000256" key="4">
    <source>
        <dbReference type="ARBA" id="ARBA00022840"/>
    </source>
</evidence>
<comment type="similarity">
    <text evidence="1">Belongs to the ABC transporter superfamily.</text>
</comment>
<dbReference type="RefSeq" id="WP_052022684.1">
    <property type="nucleotide sequence ID" value="NZ_AXCW01000077.1"/>
</dbReference>
<dbReference type="InterPro" id="IPR015856">
    <property type="entry name" value="ABC_transpr_CbiO/EcfA_su"/>
</dbReference>
<comment type="caution">
    <text evidence="6">The sequence shown here is derived from an EMBL/GenBank/DDBJ whole genome shotgun (WGS) entry which is preliminary data.</text>
</comment>
<feature type="domain" description="ABC transporter" evidence="5">
    <location>
        <begin position="260"/>
        <end position="474"/>
    </location>
</feature>
<dbReference type="InterPro" id="IPR050095">
    <property type="entry name" value="ECF_ABC_transporter_ATP-bd"/>
</dbReference>
<dbReference type="GO" id="GO:0016887">
    <property type="term" value="F:ATP hydrolysis activity"/>
    <property type="evidence" value="ECO:0007669"/>
    <property type="project" value="InterPro"/>
</dbReference>
<keyword evidence="3" id="KW-0547">Nucleotide-binding</keyword>
<dbReference type="PANTHER" id="PTHR43553:SF24">
    <property type="entry name" value="ENERGY-COUPLING FACTOR TRANSPORTER ATP-BINDING PROTEIN ECFA1"/>
    <property type="match status" value="1"/>
</dbReference>
<dbReference type="Proteomes" id="UP000019753">
    <property type="component" value="Unassembled WGS sequence"/>
</dbReference>
<evidence type="ECO:0000256" key="2">
    <source>
        <dbReference type="ARBA" id="ARBA00022448"/>
    </source>
</evidence>
<dbReference type="InterPro" id="IPR017871">
    <property type="entry name" value="ABC_transporter-like_CS"/>
</dbReference>
<keyword evidence="7" id="KW-1185">Reference proteome</keyword>
<dbReference type="GO" id="GO:0042626">
    <property type="term" value="F:ATPase-coupled transmembrane transporter activity"/>
    <property type="evidence" value="ECO:0007669"/>
    <property type="project" value="TreeGrafter"/>
</dbReference>
<evidence type="ECO:0000256" key="3">
    <source>
        <dbReference type="ARBA" id="ARBA00022741"/>
    </source>
</evidence>
<gene>
    <name evidence="6" type="ORF">N866_18975</name>
</gene>
<reference evidence="6 7" key="1">
    <citation type="submission" date="2014-01" db="EMBL/GenBank/DDBJ databases">
        <title>Actinotalea ferrariae CF5-4.</title>
        <authorList>
            <person name="Chen F."/>
            <person name="Li Y."/>
            <person name="Wang G."/>
        </authorList>
    </citation>
    <scope>NUCLEOTIDE SEQUENCE [LARGE SCALE GENOMIC DNA]</scope>
    <source>
        <strain evidence="6 7">CF5-4</strain>
    </source>
</reference>
<dbReference type="PROSITE" id="PS00211">
    <property type="entry name" value="ABC_TRANSPORTER_1"/>
    <property type="match status" value="2"/>
</dbReference>
<evidence type="ECO:0000256" key="1">
    <source>
        <dbReference type="ARBA" id="ARBA00005417"/>
    </source>
</evidence>
<organism evidence="6 7">
    <name type="scientific">Actinotalea ferrariae CF5-4</name>
    <dbReference type="NCBI Taxonomy" id="948458"/>
    <lineage>
        <taxon>Bacteria</taxon>
        <taxon>Bacillati</taxon>
        <taxon>Actinomycetota</taxon>
        <taxon>Actinomycetes</taxon>
        <taxon>Micrococcales</taxon>
        <taxon>Cellulomonadaceae</taxon>
        <taxon>Actinotalea</taxon>
    </lineage>
</organism>
<accession>A0A021VRB4</accession>
<dbReference type="PROSITE" id="PS50893">
    <property type="entry name" value="ABC_TRANSPORTER_2"/>
    <property type="match status" value="2"/>
</dbReference>
<keyword evidence="2" id="KW-0813">Transport</keyword>
<dbReference type="EMBL" id="AXCW01000077">
    <property type="protein sequence ID" value="EYR63663.1"/>
    <property type="molecule type" value="Genomic_DNA"/>
</dbReference>
<sequence length="482" mass="48776">MRDGSAHGPAVRLRGLTVHVQRRAAAVLDGVDLEVADGEQLLVVGPSGCGKSTLLDVLSGVVPQGLPAEVTGDVLVAGHDPREVPVARLALRVGRLGQDPAANACLPGVLDEVALTLENRGVPRAQIGARVDAALRQVDALHLSDRRTSALSGGEQQRVALAAVLAAEPSVLLLDEPTSMLDPVAADRVQQVLAARATGEPGTTTVLVEQRTAGARWLPGRTAVLSPTGVLAGDGPTAAVLPADHPLPVRAPGEPGDVVVRLTDAAFRQGDREVVAVPHLELRDGQVTVLVGCNGSGKSSLLLGIAGLLGGRGRRAAPAVALVVQRPEHQLLARSAAAEVAVGLGRGTRDAQDVVMAALGAVGLAHLAAADPYRMSGGEQRRLALAATAVLGRRVLLLDEPTAGLDPHRTAEVAGLVAEAAAGGRAVALATHDLRLARSLADQVVVLAGGVVVAQGGPSLLDDTALLVAAGLDTGVAAGWAA</sequence>
<protein>
    <recommendedName>
        <fullName evidence="5">ABC transporter domain-containing protein</fullName>
    </recommendedName>
</protein>
<dbReference type="GO" id="GO:0043190">
    <property type="term" value="C:ATP-binding cassette (ABC) transporter complex"/>
    <property type="evidence" value="ECO:0007669"/>
    <property type="project" value="TreeGrafter"/>
</dbReference>
<evidence type="ECO:0000313" key="7">
    <source>
        <dbReference type="Proteomes" id="UP000019753"/>
    </source>
</evidence>
<name>A0A021VRB4_9CELL</name>
<keyword evidence="4" id="KW-0067">ATP-binding</keyword>
<dbReference type="InterPro" id="IPR027417">
    <property type="entry name" value="P-loop_NTPase"/>
</dbReference>
<dbReference type="InterPro" id="IPR003593">
    <property type="entry name" value="AAA+_ATPase"/>
</dbReference>
<dbReference type="AlphaFoldDB" id="A0A021VRB4"/>
<dbReference type="GO" id="GO:0005524">
    <property type="term" value="F:ATP binding"/>
    <property type="evidence" value="ECO:0007669"/>
    <property type="project" value="UniProtKB-KW"/>
</dbReference>
<evidence type="ECO:0000313" key="6">
    <source>
        <dbReference type="EMBL" id="EYR63663.1"/>
    </source>
</evidence>
<dbReference type="CDD" id="cd03225">
    <property type="entry name" value="ABC_cobalt_CbiO_domain1"/>
    <property type="match status" value="2"/>
</dbReference>
<dbReference type="InterPro" id="IPR003439">
    <property type="entry name" value="ABC_transporter-like_ATP-bd"/>
</dbReference>
<dbReference type="OrthoDB" id="501320at2"/>
<dbReference type="PANTHER" id="PTHR43553">
    <property type="entry name" value="HEAVY METAL TRANSPORTER"/>
    <property type="match status" value="1"/>
</dbReference>
<dbReference type="SUPFAM" id="SSF52540">
    <property type="entry name" value="P-loop containing nucleoside triphosphate hydrolases"/>
    <property type="match status" value="2"/>
</dbReference>
<proteinExistence type="inferred from homology"/>